<dbReference type="EMBL" id="FNYD01000001">
    <property type="protein sequence ID" value="SEI47421.1"/>
    <property type="molecule type" value="Genomic_DNA"/>
</dbReference>
<dbReference type="Gene3D" id="3.10.180.10">
    <property type="entry name" value="2,3-Dihydroxybiphenyl 1,2-Dioxygenase, domain 1"/>
    <property type="match status" value="1"/>
</dbReference>
<dbReference type="OrthoDB" id="9794917at2"/>
<dbReference type="CDD" id="cd07263">
    <property type="entry name" value="VOC_like"/>
    <property type="match status" value="1"/>
</dbReference>
<gene>
    <name evidence="2" type="ORF">SAMN05444007_101304</name>
</gene>
<name>A0A1H6QUQ0_9RHOB</name>
<dbReference type="AlphaFoldDB" id="A0A1H6QUQ0"/>
<dbReference type="PANTHER" id="PTHR36437:SF2">
    <property type="entry name" value="GLYOXALASE_BLEOMYCIN RESISTANCE PROTEIN_DIOXYGENASE"/>
    <property type="match status" value="1"/>
</dbReference>
<dbReference type="RefSeq" id="WP_092361833.1">
    <property type="nucleotide sequence ID" value="NZ_BMGV01000001.1"/>
</dbReference>
<organism evidence="2 3">
    <name type="scientific">Cribrihabitans marinus</name>
    <dbReference type="NCBI Taxonomy" id="1227549"/>
    <lineage>
        <taxon>Bacteria</taxon>
        <taxon>Pseudomonadati</taxon>
        <taxon>Pseudomonadota</taxon>
        <taxon>Alphaproteobacteria</taxon>
        <taxon>Rhodobacterales</taxon>
        <taxon>Paracoccaceae</taxon>
        <taxon>Cribrihabitans</taxon>
    </lineage>
</organism>
<dbReference type="InterPro" id="IPR004360">
    <property type="entry name" value="Glyas_Fos-R_dOase_dom"/>
</dbReference>
<dbReference type="Proteomes" id="UP000199379">
    <property type="component" value="Unassembled WGS sequence"/>
</dbReference>
<dbReference type="STRING" id="1227549.SAMN05444007_101304"/>
<keyword evidence="2" id="KW-0223">Dioxygenase</keyword>
<proteinExistence type="predicted"/>
<dbReference type="InterPro" id="IPR037523">
    <property type="entry name" value="VOC_core"/>
</dbReference>
<keyword evidence="3" id="KW-1185">Reference proteome</keyword>
<evidence type="ECO:0000313" key="3">
    <source>
        <dbReference type="Proteomes" id="UP000199379"/>
    </source>
</evidence>
<feature type="domain" description="VOC" evidence="1">
    <location>
        <begin position="4"/>
        <end position="128"/>
    </location>
</feature>
<dbReference type="InterPro" id="IPR029068">
    <property type="entry name" value="Glyas_Bleomycin-R_OHBP_Dase"/>
</dbReference>
<dbReference type="Pfam" id="PF00903">
    <property type="entry name" value="Glyoxalase"/>
    <property type="match status" value="1"/>
</dbReference>
<keyword evidence="2" id="KW-0560">Oxidoreductase</keyword>
<sequence>MSQGLFAVALVVPDYDTAIAFYVGTLGFTLDQDEDLGSGKRWVRVTPPGAASGSLILARASSPEQSAAIGRQAGGRVGFFLSTDDFDRDHARMLSRGVTFEEAPRREAYGTVAVWRDPFGNRWDLVQFT</sequence>
<evidence type="ECO:0000259" key="1">
    <source>
        <dbReference type="PROSITE" id="PS51819"/>
    </source>
</evidence>
<dbReference type="SUPFAM" id="SSF54593">
    <property type="entry name" value="Glyoxalase/Bleomycin resistance protein/Dihydroxybiphenyl dioxygenase"/>
    <property type="match status" value="1"/>
</dbReference>
<protein>
    <submittedName>
        <fullName evidence="2">Catechol 2,3-dioxygenase</fullName>
    </submittedName>
</protein>
<dbReference type="PROSITE" id="PS51819">
    <property type="entry name" value="VOC"/>
    <property type="match status" value="1"/>
</dbReference>
<reference evidence="2 3" key="1">
    <citation type="submission" date="2016-10" db="EMBL/GenBank/DDBJ databases">
        <authorList>
            <person name="de Groot N.N."/>
        </authorList>
    </citation>
    <scope>NUCLEOTIDE SEQUENCE [LARGE SCALE GENOMIC DNA]</scope>
    <source>
        <strain evidence="2 3">DSM 29340</strain>
    </source>
</reference>
<accession>A0A1H6QUQ0</accession>
<evidence type="ECO:0000313" key="2">
    <source>
        <dbReference type="EMBL" id="SEI47421.1"/>
    </source>
</evidence>
<dbReference type="GO" id="GO:0051213">
    <property type="term" value="F:dioxygenase activity"/>
    <property type="evidence" value="ECO:0007669"/>
    <property type="project" value="UniProtKB-KW"/>
</dbReference>
<dbReference type="PANTHER" id="PTHR36437">
    <property type="entry name" value="GLYOXALASE/BLEOMYCIN RESISTANCE PROTEIN/DIOXYGENASE"/>
    <property type="match status" value="1"/>
</dbReference>